<keyword evidence="2" id="KW-1185">Reference proteome</keyword>
<organism evidence="1 2">
    <name type="scientific">Austropuccinia psidii MF-1</name>
    <dbReference type="NCBI Taxonomy" id="1389203"/>
    <lineage>
        <taxon>Eukaryota</taxon>
        <taxon>Fungi</taxon>
        <taxon>Dikarya</taxon>
        <taxon>Basidiomycota</taxon>
        <taxon>Pucciniomycotina</taxon>
        <taxon>Pucciniomycetes</taxon>
        <taxon>Pucciniales</taxon>
        <taxon>Sphaerophragmiaceae</taxon>
        <taxon>Austropuccinia</taxon>
    </lineage>
</organism>
<comment type="caution">
    <text evidence="1">The sequence shown here is derived from an EMBL/GenBank/DDBJ whole genome shotgun (WGS) entry which is preliminary data.</text>
</comment>
<protein>
    <submittedName>
        <fullName evidence="1">Uncharacterized protein</fullName>
    </submittedName>
</protein>
<sequence length="189" mass="21611">MLKEISVEEEREPLKCINTLEIKEDITSMKMLYYENRLHYSFPLGLMKVFVGKEEYTVMEMVDKGSELEIIAEDAGIKASISNRKLKMNLRGIRGNTASGIIIAEFIQLIFPSGEAKEIYLFISKGEVHKVTGGPFLEDNKIIIEYPDEEGEIFSYLEAYGRILCLPICKLAILEWKIGTPSQLSFFQR</sequence>
<name>A0A9Q3KXB8_9BASI</name>
<dbReference type="Proteomes" id="UP000765509">
    <property type="component" value="Unassembled WGS sequence"/>
</dbReference>
<accession>A0A9Q3KXB8</accession>
<dbReference type="EMBL" id="AVOT02135904">
    <property type="protein sequence ID" value="MBW0589830.1"/>
    <property type="molecule type" value="Genomic_DNA"/>
</dbReference>
<dbReference type="AlphaFoldDB" id="A0A9Q3KXB8"/>
<proteinExistence type="predicted"/>
<gene>
    <name evidence="1" type="ORF">O181_129545</name>
</gene>
<evidence type="ECO:0000313" key="2">
    <source>
        <dbReference type="Proteomes" id="UP000765509"/>
    </source>
</evidence>
<dbReference type="OrthoDB" id="2507637at2759"/>
<reference evidence="1" key="1">
    <citation type="submission" date="2021-03" db="EMBL/GenBank/DDBJ databases">
        <title>Draft genome sequence of rust myrtle Austropuccinia psidii MF-1, a brazilian biotype.</title>
        <authorList>
            <person name="Quecine M.C."/>
            <person name="Pachon D.M.R."/>
            <person name="Bonatelli M.L."/>
            <person name="Correr F.H."/>
            <person name="Franceschini L.M."/>
            <person name="Leite T.F."/>
            <person name="Margarido G.R.A."/>
            <person name="Almeida C.A."/>
            <person name="Ferrarezi J.A."/>
            <person name="Labate C.A."/>
        </authorList>
    </citation>
    <scope>NUCLEOTIDE SEQUENCE</scope>
    <source>
        <strain evidence="1">MF-1</strain>
    </source>
</reference>
<evidence type="ECO:0000313" key="1">
    <source>
        <dbReference type="EMBL" id="MBW0589830.1"/>
    </source>
</evidence>